<dbReference type="RefSeq" id="WP_310539742.1">
    <property type="nucleotide sequence ID" value="NZ_JARWAI010000007.1"/>
</dbReference>
<protein>
    <recommendedName>
        <fullName evidence="5">Malonyl-[acyl-carrier protein] O-methyltransferase</fullName>
        <shortName evidence="5">Malonyl-ACP O-methyltransferase</shortName>
        <ecNumber evidence="5">2.1.1.197</ecNumber>
    </recommendedName>
    <alternativeName>
        <fullName evidence="5">Biotin synthesis protein BioC</fullName>
    </alternativeName>
</protein>
<dbReference type="SUPFAM" id="SSF53335">
    <property type="entry name" value="S-adenosyl-L-methionine-dependent methyltransferases"/>
    <property type="match status" value="1"/>
</dbReference>
<keyword evidence="1 5" id="KW-0489">Methyltransferase</keyword>
<keyword evidence="4 5" id="KW-0093">Biotin biosynthesis</keyword>
<feature type="domain" description="Polyketide synthase-like methyltransferase" evidence="6">
    <location>
        <begin position="9"/>
        <end position="251"/>
    </location>
</feature>
<dbReference type="EC" id="2.1.1.197" evidence="5"/>
<keyword evidence="3 5" id="KW-0949">S-adenosyl-L-methionine</keyword>
<dbReference type="GO" id="GO:0008168">
    <property type="term" value="F:methyltransferase activity"/>
    <property type="evidence" value="ECO:0007669"/>
    <property type="project" value="UniProtKB-KW"/>
</dbReference>
<dbReference type="SMART" id="SM00828">
    <property type="entry name" value="PKS_MT"/>
    <property type="match status" value="1"/>
</dbReference>
<evidence type="ECO:0000256" key="2">
    <source>
        <dbReference type="ARBA" id="ARBA00022679"/>
    </source>
</evidence>
<proteinExistence type="inferred from homology"/>
<reference evidence="7 8" key="1">
    <citation type="submission" date="2023-04" db="EMBL/GenBank/DDBJ databases">
        <title>A long-awaited taxogenomic arrangement of the family Halomonadaceae.</title>
        <authorList>
            <person name="De La Haba R."/>
            <person name="Chuvochina M."/>
            <person name="Wittouck S."/>
            <person name="Arahal D.R."/>
            <person name="Sanchez-Porro C."/>
            <person name="Hugenholtz P."/>
            <person name="Ventosa A."/>
        </authorList>
    </citation>
    <scope>NUCLEOTIDE SEQUENCE [LARGE SCALE GENOMIC DNA]</scope>
    <source>
        <strain evidence="7 8">DSM 18042</strain>
    </source>
</reference>
<dbReference type="GO" id="GO:0032259">
    <property type="term" value="P:methylation"/>
    <property type="evidence" value="ECO:0007669"/>
    <property type="project" value="UniProtKB-KW"/>
</dbReference>
<dbReference type="Pfam" id="PF13649">
    <property type="entry name" value="Methyltransf_25"/>
    <property type="match status" value="1"/>
</dbReference>
<keyword evidence="8" id="KW-1185">Reference proteome</keyword>
<dbReference type="InterPro" id="IPR011814">
    <property type="entry name" value="BioC"/>
</dbReference>
<evidence type="ECO:0000256" key="3">
    <source>
        <dbReference type="ARBA" id="ARBA00022691"/>
    </source>
</evidence>
<evidence type="ECO:0000256" key="5">
    <source>
        <dbReference type="HAMAP-Rule" id="MF_00835"/>
    </source>
</evidence>
<comment type="pathway">
    <text evidence="5">Cofactor biosynthesis; biotin biosynthesis.</text>
</comment>
<dbReference type="InterPro" id="IPR020803">
    <property type="entry name" value="MeTfrase_dom"/>
</dbReference>
<comment type="similarity">
    <text evidence="5">Belongs to the methyltransferase superfamily.</text>
</comment>
<evidence type="ECO:0000256" key="1">
    <source>
        <dbReference type="ARBA" id="ARBA00022603"/>
    </source>
</evidence>
<accession>A0ABU1GEI5</accession>
<dbReference type="InterPro" id="IPR041698">
    <property type="entry name" value="Methyltransf_25"/>
</dbReference>
<sequence length="265" mass="28545">MSIAAPTHAASRTPDWQAKVARAFSRAAPRYDALASAQRHIGEALWARLPTSAGPRVLDLGCGTGYWTQRLAMRYPDARVAGLDIAPGMLAHAEARYGQQIAWHQGDAAALPFADGAFDLVFSNLAIQWCRDSDAVMQALHRVLAPGGQAYITTLLPGTLGEVADAWQRPEALLTTPSAAELERTVVDSGLGLAEQTATWRTFHYPDLNAVMASIKGVGAQVARANARLTRGEVADARARYDALREPQGLPVSYHCLTLHLEKTP</sequence>
<evidence type="ECO:0000256" key="4">
    <source>
        <dbReference type="ARBA" id="ARBA00022756"/>
    </source>
</evidence>
<dbReference type="Gene3D" id="3.40.50.150">
    <property type="entry name" value="Vaccinia Virus protein VP39"/>
    <property type="match status" value="1"/>
</dbReference>
<dbReference type="PANTHER" id="PTHR43591">
    <property type="entry name" value="METHYLTRANSFERASE"/>
    <property type="match status" value="1"/>
</dbReference>
<dbReference type="InterPro" id="IPR029063">
    <property type="entry name" value="SAM-dependent_MTases_sf"/>
</dbReference>
<organism evidence="7 8">
    <name type="scientific">Vreelandella gomseomensis</name>
    <dbReference type="NCBI Taxonomy" id="370766"/>
    <lineage>
        <taxon>Bacteria</taxon>
        <taxon>Pseudomonadati</taxon>
        <taxon>Pseudomonadota</taxon>
        <taxon>Gammaproteobacteria</taxon>
        <taxon>Oceanospirillales</taxon>
        <taxon>Halomonadaceae</taxon>
        <taxon>Vreelandella</taxon>
    </lineage>
</organism>
<gene>
    <name evidence="5" type="primary">bioC</name>
    <name evidence="7" type="ORF">QC815_11045</name>
</gene>
<dbReference type="CDD" id="cd02440">
    <property type="entry name" value="AdoMet_MTases"/>
    <property type="match status" value="1"/>
</dbReference>
<name>A0ABU1GEI5_9GAMM</name>
<dbReference type="Proteomes" id="UP001269267">
    <property type="component" value="Unassembled WGS sequence"/>
</dbReference>
<evidence type="ECO:0000313" key="8">
    <source>
        <dbReference type="Proteomes" id="UP001269267"/>
    </source>
</evidence>
<keyword evidence="2 5" id="KW-0808">Transferase</keyword>
<dbReference type="PANTHER" id="PTHR43591:SF24">
    <property type="entry name" value="2-METHOXY-6-POLYPRENYL-1,4-BENZOQUINOL METHYLASE, MITOCHONDRIAL"/>
    <property type="match status" value="1"/>
</dbReference>
<evidence type="ECO:0000313" key="7">
    <source>
        <dbReference type="EMBL" id="MDR5875459.1"/>
    </source>
</evidence>
<comment type="function">
    <text evidence="5">Converts the free carboxyl group of a malonyl-thioester to its methyl ester by transfer of a methyl group from S-adenosyl-L-methionine (SAM). It allows to synthesize pimeloyl-ACP via the fatty acid synthetic pathway.</text>
</comment>
<dbReference type="HAMAP" id="MF_00835">
    <property type="entry name" value="BioC"/>
    <property type="match status" value="1"/>
</dbReference>
<dbReference type="EMBL" id="JARWAI010000007">
    <property type="protein sequence ID" value="MDR5875459.1"/>
    <property type="molecule type" value="Genomic_DNA"/>
</dbReference>
<evidence type="ECO:0000259" key="6">
    <source>
        <dbReference type="SMART" id="SM00828"/>
    </source>
</evidence>
<comment type="catalytic activity">
    <reaction evidence="5">
        <text>malonyl-[ACP] + S-adenosyl-L-methionine = malonyl-[ACP] methyl ester + S-adenosyl-L-homocysteine</text>
        <dbReference type="Rhea" id="RHEA:17105"/>
        <dbReference type="Rhea" id="RHEA-COMP:9623"/>
        <dbReference type="Rhea" id="RHEA-COMP:9954"/>
        <dbReference type="ChEBI" id="CHEBI:57856"/>
        <dbReference type="ChEBI" id="CHEBI:59789"/>
        <dbReference type="ChEBI" id="CHEBI:78449"/>
        <dbReference type="ChEBI" id="CHEBI:78845"/>
        <dbReference type="EC" id="2.1.1.197"/>
    </reaction>
</comment>
<comment type="caution">
    <text evidence="7">The sequence shown here is derived from an EMBL/GenBank/DDBJ whole genome shotgun (WGS) entry which is preliminary data.</text>
</comment>